<gene>
    <name evidence="1" type="ORF">PN838_09415</name>
</gene>
<comment type="caution">
    <text evidence="1">The sequence shown here is derived from an EMBL/GenBank/DDBJ whole genome shotgun (WGS) entry which is preliminary data.</text>
</comment>
<organism evidence="1 2">
    <name type="scientific">Psychrosphaera algicola</name>
    <dbReference type="NCBI Taxonomy" id="3023714"/>
    <lineage>
        <taxon>Bacteria</taxon>
        <taxon>Pseudomonadati</taxon>
        <taxon>Pseudomonadota</taxon>
        <taxon>Gammaproteobacteria</taxon>
        <taxon>Alteromonadales</taxon>
        <taxon>Pseudoalteromonadaceae</taxon>
        <taxon>Psychrosphaera</taxon>
    </lineage>
</organism>
<reference evidence="1 2" key="1">
    <citation type="submission" date="2023-01" db="EMBL/GenBank/DDBJ databases">
        <title>Psychrosphaera sp. nov., isolated from marine algae.</title>
        <authorList>
            <person name="Bayburt H."/>
            <person name="Choi B.J."/>
            <person name="Kim J.M."/>
            <person name="Choi D.G."/>
            <person name="Jeon C.O."/>
        </authorList>
    </citation>
    <scope>NUCLEOTIDE SEQUENCE [LARGE SCALE GENOMIC DNA]</scope>
    <source>
        <strain evidence="1 2">G1-22</strain>
    </source>
</reference>
<evidence type="ECO:0000313" key="2">
    <source>
        <dbReference type="Proteomes" id="UP001528411"/>
    </source>
</evidence>
<dbReference type="InterPro" id="IPR036196">
    <property type="entry name" value="Ptyr_pPase_sf"/>
</dbReference>
<accession>A0ABT5FEA4</accession>
<dbReference type="PIRSF" id="PIRSF029416">
    <property type="entry name" value="UCP029416_PTP"/>
    <property type="match status" value="1"/>
</dbReference>
<dbReference type="RefSeq" id="WP_272180497.1">
    <property type="nucleotide sequence ID" value="NZ_JAQOMS010000002.1"/>
</dbReference>
<protein>
    <submittedName>
        <fullName evidence="1">Phosphotyrosine protein phosphatase</fullName>
    </submittedName>
</protein>
<dbReference type="Proteomes" id="UP001528411">
    <property type="component" value="Unassembled WGS sequence"/>
</dbReference>
<proteinExistence type="predicted"/>
<dbReference type="SUPFAM" id="SSF52788">
    <property type="entry name" value="Phosphotyrosine protein phosphatases I"/>
    <property type="match status" value="1"/>
</dbReference>
<sequence length="107" mass="12212">MNLLFVCSQNNLRSPTAESVFSDIANISVRSAALNNHAEIPLGVEDVIWADYIFVMEQSQKKKLRSHFKIHLNAQRVICLGIPDNYEYMEPALVDLFKQKVAQYVDV</sequence>
<evidence type="ECO:0000313" key="1">
    <source>
        <dbReference type="EMBL" id="MDC2888952.1"/>
    </source>
</evidence>
<keyword evidence="2" id="KW-1185">Reference proteome</keyword>
<dbReference type="InterPro" id="IPR016919">
    <property type="entry name" value="UCP029416_PTP"/>
</dbReference>
<name>A0ABT5FEA4_9GAMM</name>
<dbReference type="Gene3D" id="3.40.50.2300">
    <property type="match status" value="1"/>
</dbReference>
<dbReference type="EMBL" id="JAQOMS010000002">
    <property type="protein sequence ID" value="MDC2888952.1"/>
    <property type="molecule type" value="Genomic_DNA"/>
</dbReference>